<dbReference type="EMBL" id="JBJQND010000014">
    <property type="protein sequence ID" value="KAL3855504.1"/>
    <property type="molecule type" value="Genomic_DNA"/>
</dbReference>
<keyword evidence="11" id="KW-1185">Reference proteome</keyword>
<reference evidence="10 11" key="1">
    <citation type="submission" date="2024-11" db="EMBL/GenBank/DDBJ databases">
        <title>Chromosome-level genome assembly of the freshwater bivalve Anodonta woodiana.</title>
        <authorList>
            <person name="Chen X."/>
        </authorList>
    </citation>
    <scope>NUCLEOTIDE SEQUENCE [LARGE SCALE GENOMIC DNA]</scope>
    <source>
        <strain evidence="10">MN2024</strain>
        <tissue evidence="10">Gills</tissue>
    </source>
</reference>
<evidence type="ECO:0000256" key="4">
    <source>
        <dbReference type="ARBA" id="ARBA00022989"/>
    </source>
</evidence>
<comment type="catalytic activity">
    <reaction evidence="7">
        <text>a 1-O-(1Z-alkenyl)-sn-glycero-3-phosphoethanolamine + H2O = a 2,3-saturated aldehyde + sn-glycero-3-phosphoethanolamine</text>
        <dbReference type="Rhea" id="RHEA:16905"/>
        <dbReference type="ChEBI" id="CHEBI:15377"/>
        <dbReference type="ChEBI" id="CHEBI:73359"/>
        <dbReference type="ChEBI" id="CHEBI:77288"/>
        <dbReference type="ChEBI" id="CHEBI:143890"/>
        <dbReference type="EC" id="3.3.2.2"/>
    </reaction>
</comment>
<dbReference type="InterPro" id="IPR012506">
    <property type="entry name" value="TMEM86B-like"/>
</dbReference>
<feature type="transmembrane region" description="Helical" evidence="9">
    <location>
        <begin position="6"/>
        <end position="24"/>
    </location>
</feature>
<dbReference type="Pfam" id="PF07947">
    <property type="entry name" value="YhhN"/>
    <property type="match status" value="1"/>
</dbReference>
<evidence type="ECO:0000256" key="2">
    <source>
        <dbReference type="ARBA" id="ARBA00007375"/>
    </source>
</evidence>
<dbReference type="Proteomes" id="UP001634394">
    <property type="component" value="Unassembled WGS sequence"/>
</dbReference>
<comment type="similarity">
    <text evidence="2">Belongs to the TMEM86 family.</text>
</comment>
<keyword evidence="5 9" id="KW-0472">Membrane</keyword>
<comment type="catalytic activity">
    <reaction evidence="8">
        <text>a 1-O-(1Z-alkenyl)-sn-glycero-3-phosphocholine + H2O = a 2,3-saturated aldehyde + sn-glycerol 3-phosphocholine</text>
        <dbReference type="Rhea" id="RHEA:22544"/>
        <dbReference type="ChEBI" id="CHEBI:15377"/>
        <dbReference type="ChEBI" id="CHEBI:16870"/>
        <dbReference type="ChEBI" id="CHEBI:73359"/>
        <dbReference type="ChEBI" id="CHEBI:77287"/>
        <dbReference type="EC" id="3.3.2.2"/>
    </reaction>
</comment>
<evidence type="ECO:0000256" key="3">
    <source>
        <dbReference type="ARBA" id="ARBA00022692"/>
    </source>
</evidence>
<dbReference type="PANTHER" id="PTHR31885:SF6">
    <property type="entry name" value="GH04784P"/>
    <property type="match status" value="1"/>
</dbReference>
<dbReference type="GO" id="GO:0047408">
    <property type="term" value="F:alkenylglycerophosphocholine hydrolase activity"/>
    <property type="evidence" value="ECO:0007669"/>
    <property type="project" value="UniProtKB-EC"/>
</dbReference>
<proteinExistence type="inferred from homology"/>
<feature type="transmembrane region" description="Helical" evidence="9">
    <location>
        <begin position="36"/>
        <end position="55"/>
    </location>
</feature>
<evidence type="ECO:0000313" key="10">
    <source>
        <dbReference type="EMBL" id="KAL3855504.1"/>
    </source>
</evidence>
<evidence type="ECO:0000256" key="8">
    <source>
        <dbReference type="ARBA" id="ARBA00049560"/>
    </source>
</evidence>
<keyword evidence="3 9" id="KW-0812">Transmembrane</keyword>
<feature type="transmembrane region" description="Helical" evidence="9">
    <location>
        <begin position="122"/>
        <end position="141"/>
    </location>
</feature>
<gene>
    <name evidence="10" type="ORF">ACJMK2_014711</name>
</gene>
<comment type="subcellular location">
    <subcellularLocation>
        <location evidence="1">Membrane</location>
        <topology evidence="1">Multi-pass membrane protein</topology>
    </subcellularLocation>
</comment>
<dbReference type="PANTHER" id="PTHR31885">
    <property type="entry name" value="GH04784P"/>
    <property type="match status" value="1"/>
</dbReference>
<evidence type="ECO:0000256" key="9">
    <source>
        <dbReference type="SAM" id="Phobius"/>
    </source>
</evidence>
<dbReference type="AlphaFoldDB" id="A0ABD3V1I7"/>
<protein>
    <recommendedName>
        <fullName evidence="6">lysoplasmalogenase</fullName>
        <ecNumber evidence="6">3.3.2.2</ecNumber>
    </recommendedName>
</protein>
<dbReference type="GO" id="GO:0016020">
    <property type="term" value="C:membrane"/>
    <property type="evidence" value="ECO:0007669"/>
    <property type="project" value="UniProtKB-SubCell"/>
</dbReference>
<evidence type="ECO:0000313" key="11">
    <source>
        <dbReference type="Proteomes" id="UP001634394"/>
    </source>
</evidence>
<sequence length="192" mass="21831">MPLPSLFDAIHVALFVVSCISYILRYDLYEKNSPDTITSAYYNVFPVIILAAYVASLKHRYKNHPNEYTEQLDFVFLGLMTSSVGDVCLIFPETCFIPGILFFMTTQVFYSKGFGTHTASKLTQTVFITSYMMKMIFISYSHVLTVSGMRSSAKCERQPSIGAFCRYIGTILFIYSHSFIAFDKWVSPVPKC</sequence>
<accession>A0ABD3V1I7</accession>
<keyword evidence="4 9" id="KW-1133">Transmembrane helix</keyword>
<feature type="transmembrane region" description="Helical" evidence="9">
    <location>
        <begin position="161"/>
        <end position="182"/>
    </location>
</feature>
<evidence type="ECO:0000256" key="6">
    <source>
        <dbReference type="ARBA" id="ARBA00035673"/>
    </source>
</evidence>
<evidence type="ECO:0000256" key="1">
    <source>
        <dbReference type="ARBA" id="ARBA00004141"/>
    </source>
</evidence>
<dbReference type="EC" id="3.3.2.2" evidence="6"/>
<evidence type="ECO:0000256" key="5">
    <source>
        <dbReference type="ARBA" id="ARBA00023136"/>
    </source>
</evidence>
<feature type="transmembrane region" description="Helical" evidence="9">
    <location>
        <begin position="89"/>
        <end position="110"/>
    </location>
</feature>
<evidence type="ECO:0000256" key="7">
    <source>
        <dbReference type="ARBA" id="ARBA00049458"/>
    </source>
</evidence>
<comment type="caution">
    <text evidence="10">The sequence shown here is derived from an EMBL/GenBank/DDBJ whole genome shotgun (WGS) entry which is preliminary data.</text>
</comment>
<organism evidence="10 11">
    <name type="scientific">Sinanodonta woodiana</name>
    <name type="common">Chinese pond mussel</name>
    <name type="synonym">Anodonta woodiana</name>
    <dbReference type="NCBI Taxonomy" id="1069815"/>
    <lineage>
        <taxon>Eukaryota</taxon>
        <taxon>Metazoa</taxon>
        <taxon>Spiralia</taxon>
        <taxon>Lophotrochozoa</taxon>
        <taxon>Mollusca</taxon>
        <taxon>Bivalvia</taxon>
        <taxon>Autobranchia</taxon>
        <taxon>Heteroconchia</taxon>
        <taxon>Palaeoheterodonta</taxon>
        <taxon>Unionida</taxon>
        <taxon>Unionoidea</taxon>
        <taxon>Unionidae</taxon>
        <taxon>Unioninae</taxon>
        <taxon>Sinanodonta</taxon>
    </lineage>
</organism>
<name>A0ABD3V1I7_SINWO</name>